<evidence type="ECO:0000313" key="3">
    <source>
        <dbReference type="EMBL" id="QXE92287.1"/>
    </source>
</evidence>
<feature type="compositionally biased region" description="Basic and acidic residues" evidence="1">
    <location>
        <begin position="70"/>
        <end position="81"/>
    </location>
</feature>
<feature type="region of interest" description="Disordered" evidence="1">
    <location>
        <begin position="67"/>
        <end position="98"/>
    </location>
</feature>
<feature type="signal peptide" evidence="2">
    <location>
        <begin position="1"/>
        <end position="21"/>
    </location>
</feature>
<name>A0ABX8LK52_9BACT</name>
<keyword evidence="2" id="KW-0732">Signal</keyword>
<reference evidence="3 4" key="1">
    <citation type="submission" date="2021-06" db="EMBL/GenBank/DDBJ databases">
        <title>Gemonas diversity in paddy soil.</title>
        <authorList>
            <person name="Liu G."/>
        </authorList>
    </citation>
    <scope>NUCLEOTIDE SEQUENCE [LARGE SCALE GENOMIC DNA]</scope>
    <source>
        <strain evidence="3 4">RG2</strain>
    </source>
</reference>
<evidence type="ECO:0000313" key="4">
    <source>
        <dbReference type="Proteomes" id="UP000683559"/>
    </source>
</evidence>
<proteinExistence type="predicted"/>
<organism evidence="3 4">
    <name type="scientific">Geomonas subterranea</name>
    <dbReference type="NCBI Taxonomy" id="2847989"/>
    <lineage>
        <taxon>Bacteria</taxon>
        <taxon>Pseudomonadati</taxon>
        <taxon>Thermodesulfobacteriota</taxon>
        <taxon>Desulfuromonadia</taxon>
        <taxon>Geobacterales</taxon>
        <taxon>Geobacteraceae</taxon>
        <taxon>Geomonas</taxon>
    </lineage>
</organism>
<protein>
    <submittedName>
        <fullName evidence="3">Uncharacterized protein</fullName>
    </submittedName>
</protein>
<dbReference type="EMBL" id="CP077683">
    <property type="protein sequence ID" value="QXE92287.1"/>
    <property type="molecule type" value="Genomic_DNA"/>
</dbReference>
<dbReference type="Proteomes" id="UP000683559">
    <property type="component" value="Chromosome"/>
</dbReference>
<dbReference type="RefSeq" id="WP_217288841.1">
    <property type="nucleotide sequence ID" value="NZ_CP077683.1"/>
</dbReference>
<accession>A0ABX8LK52</accession>
<gene>
    <name evidence="3" type="ORF">KP001_07125</name>
</gene>
<keyword evidence="4" id="KW-1185">Reference proteome</keyword>
<evidence type="ECO:0000256" key="2">
    <source>
        <dbReference type="SAM" id="SignalP"/>
    </source>
</evidence>
<feature type="chain" id="PRO_5045895040" evidence="2">
    <location>
        <begin position="22"/>
        <end position="98"/>
    </location>
</feature>
<sequence>MNFRFLPVAAIFLAVSGTASADTLVIRYSSGYEQTIELAGAAKDIKDIAISESSVSLTEKVKKLLLGKQPADEQTHKEPQPKAKKSGPSLQWAPPLVE</sequence>
<evidence type="ECO:0000256" key="1">
    <source>
        <dbReference type="SAM" id="MobiDB-lite"/>
    </source>
</evidence>